<dbReference type="SUPFAM" id="SSF55347">
    <property type="entry name" value="Glyceraldehyde-3-phosphate dehydrogenase-like, C-terminal domain"/>
    <property type="match status" value="1"/>
</dbReference>
<dbReference type="InterPro" id="IPR055170">
    <property type="entry name" value="GFO_IDH_MocA-like_dom"/>
</dbReference>
<protein>
    <submittedName>
        <fullName evidence="4">Gfo/Idh/MocA family oxidoreductase</fullName>
    </submittedName>
</protein>
<dbReference type="Pfam" id="PF22725">
    <property type="entry name" value="GFO_IDH_MocA_C3"/>
    <property type="match status" value="1"/>
</dbReference>
<keyword evidence="1" id="KW-0560">Oxidoreductase</keyword>
<feature type="domain" description="Gfo/Idh/MocA-like oxidoreductase N-terminal" evidence="2">
    <location>
        <begin position="6"/>
        <end position="131"/>
    </location>
</feature>
<keyword evidence="5" id="KW-1185">Reference proteome</keyword>
<dbReference type="Proteomes" id="UP000290759">
    <property type="component" value="Unassembled WGS sequence"/>
</dbReference>
<reference evidence="4 5" key="2">
    <citation type="submission" date="2019-02" db="EMBL/GenBank/DDBJ databases">
        <title>'Lichenibacterium ramalinii' gen. nov. sp. nov., 'Lichenibacterium minor' gen. nov. sp. nov.</title>
        <authorList>
            <person name="Pankratov T."/>
        </authorList>
    </citation>
    <scope>NUCLEOTIDE SEQUENCE [LARGE SCALE GENOMIC DNA]</scope>
    <source>
        <strain evidence="4 5">RmlP026</strain>
    </source>
</reference>
<proteinExistence type="predicted"/>
<dbReference type="InterPro" id="IPR050463">
    <property type="entry name" value="Gfo/Idh/MocA_oxidrdct_glycsds"/>
</dbReference>
<evidence type="ECO:0000313" key="5">
    <source>
        <dbReference type="Proteomes" id="UP000290759"/>
    </source>
</evidence>
<dbReference type="InterPro" id="IPR000683">
    <property type="entry name" value="Gfo/Idh/MocA-like_OxRdtase_N"/>
</dbReference>
<evidence type="ECO:0000256" key="1">
    <source>
        <dbReference type="ARBA" id="ARBA00023002"/>
    </source>
</evidence>
<dbReference type="AlphaFoldDB" id="A0A4Q2U6V1"/>
<gene>
    <name evidence="4" type="ORF">D3273_08300</name>
</gene>
<dbReference type="SUPFAM" id="SSF51735">
    <property type="entry name" value="NAD(P)-binding Rossmann-fold domains"/>
    <property type="match status" value="1"/>
</dbReference>
<dbReference type="PANTHER" id="PTHR43818:SF11">
    <property type="entry name" value="BCDNA.GH03377"/>
    <property type="match status" value="1"/>
</dbReference>
<evidence type="ECO:0000313" key="4">
    <source>
        <dbReference type="EMBL" id="RYC32383.1"/>
    </source>
</evidence>
<accession>A0A4Q2U6V1</accession>
<dbReference type="Gene3D" id="3.30.360.10">
    <property type="entry name" value="Dihydrodipicolinate Reductase, domain 2"/>
    <property type="match status" value="1"/>
</dbReference>
<dbReference type="PANTHER" id="PTHR43818">
    <property type="entry name" value="BCDNA.GH03377"/>
    <property type="match status" value="1"/>
</dbReference>
<comment type="caution">
    <text evidence="4">The sequence shown here is derived from an EMBL/GenBank/DDBJ whole genome shotgun (WGS) entry which is preliminary data.</text>
</comment>
<name>A0A4Q2U6V1_9HYPH</name>
<dbReference type="Pfam" id="PF01408">
    <property type="entry name" value="GFO_IDH_MocA"/>
    <property type="match status" value="1"/>
</dbReference>
<feature type="domain" description="GFO/IDH/MocA-like oxidoreductase" evidence="3">
    <location>
        <begin position="139"/>
        <end position="272"/>
    </location>
</feature>
<organism evidence="4 5">
    <name type="scientific">Lichenibacterium minor</name>
    <dbReference type="NCBI Taxonomy" id="2316528"/>
    <lineage>
        <taxon>Bacteria</taxon>
        <taxon>Pseudomonadati</taxon>
        <taxon>Pseudomonadota</taxon>
        <taxon>Alphaproteobacteria</taxon>
        <taxon>Hyphomicrobiales</taxon>
        <taxon>Lichenihabitantaceae</taxon>
        <taxon>Lichenibacterium</taxon>
    </lineage>
</organism>
<dbReference type="RefSeq" id="WP_129225371.1">
    <property type="nucleotide sequence ID" value="NZ_QYBB01000007.1"/>
</dbReference>
<dbReference type="InterPro" id="IPR036291">
    <property type="entry name" value="NAD(P)-bd_dom_sf"/>
</dbReference>
<dbReference type="Gene3D" id="3.40.50.720">
    <property type="entry name" value="NAD(P)-binding Rossmann-like Domain"/>
    <property type="match status" value="1"/>
</dbReference>
<dbReference type="GO" id="GO:0000166">
    <property type="term" value="F:nucleotide binding"/>
    <property type="evidence" value="ECO:0007669"/>
    <property type="project" value="InterPro"/>
</dbReference>
<dbReference type="OrthoDB" id="9815825at2"/>
<reference evidence="4 5" key="1">
    <citation type="submission" date="2018-12" db="EMBL/GenBank/DDBJ databases">
        <authorList>
            <person name="Grouzdev D.S."/>
            <person name="Krutkina M.S."/>
        </authorList>
    </citation>
    <scope>NUCLEOTIDE SEQUENCE [LARGE SCALE GENOMIC DNA]</scope>
    <source>
        <strain evidence="4 5">RmlP026</strain>
    </source>
</reference>
<sequence length="371" mass="39229">MATTLGVGLIGSGFMGKAHALGFLNADRVFDLPVRTEPAILADASDAAAARAAAALGFPRSTGDWRALVDDPAVGIVSITTPNVLHREMALRAIAAGKPVYCEKPLAPTAAEAGEMTLAAERAGVATQVGFNYLKNPMVRLARDLVRAGEIGAVRSFRGVHAEDFMTDASNPWTWRLDPSGGGGALADIGSHIIALARHVVGPIAAVTGETATLVKDRPFEGGTRAVEVDDVATAALRFENGAVGTIEANWMATGRKMGLEFEVSGSEGAIRFTQERMNELKLYRTRDPAGVRGFRTIEAGPEHEPYGRFCPAPGHGLGFNDLKAIEVADFLRAIAGERPGHADFREGWEVAKTVEAIYRAAREGGWATVG</sequence>
<evidence type="ECO:0000259" key="3">
    <source>
        <dbReference type="Pfam" id="PF22725"/>
    </source>
</evidence>
<evidence type="ECO:0000259" key="2">
    <source>
        <dbReference type="Pfam" id="PF01408"/>
    </source>
</evidence>
<dbReference type="EMBL" id="QYBB01000007">
    <property type="protein sequence ID" value="RYC32383.1"/>
    <property type="molecule type" value="Genomic_DNA"/>
</dbReference>
<dbReference type="GO" id="GO:0016491">
    <property type="term" value="F:oxidoreductase activity"/>
    <property type="evidence" value="ECO:0007669"/>
    <property type="project" value="UniProtKB-KW"/>
</dbReference>